<feature type="compositionally biased region" description="Acidic residues" evidence="1">
    <location>
        <begin position="963"/>
        <end position="972"/>
    </location>
</feature>
<dbReference type="PROSITE" id="PS51840">
    <property type="entry name" value="C2_NT"/>
    <property type="match status" value="1"/>
</dbReference>
<feature type="region of interest" description="Disordered" evidence="1">
    <location>
        <begin position="1136"/>
        <end position="1281"/>
    </location>
</feature>
<feature type="compositionally biased region" description="Basic and acidic residues" evidence="1">
    <location>
        <begin position="1149"/>
        <end position="1159"/>
    </location>
</feature>
<dbReference type="Pfam" id="PF21745">
    <property type="entry name" value="PMI1_PMIR1-2_C"/>
    <property type="match status" value="2"/>
</dbReference>
<feature type="compositionally biased region" description="Pro residues" evidence="1">
    <location>
        <begin position="1420"/>
        <end position="1434"/>
    </location>
</feature>
<dbReference type="InterPro" id="IPR018392">
    <property type="entry name" value="LysM"/>
</dbReference>
<feature type="compositionally biased region" description="Basic and acidic residues" evidence="1">
    <location>
        <begin position="1747"/>
        <end position="1763"/>
    </location>
</feature>
<dbReference type="PANTHER" id="PTHR33414">
    <property type="entry name" value="PROTEIN PLASTID MOVEMENT IMPAIRED 1-RELATED 1"/>
    <property type="match status" value="1"/>
</dbReference>
<feature type="compositionally biased region" description="Low complexity" evidence="1">
    <location>
        <begin position="107"/>
        <end position="158"/>
    </location>
</feature>
<feature type="compositionally biased region" description="Low complexity" evidence="1">
    <location>
        <begin position="376"/>
        <end position="403"/>
    </location>
</feature>
<feature type="region of interest" description="Disordered" evidence="1">
    <location>
        <begin position="1316"/>
        <end position="1550"/>
    </location>
</feature>
<dbReference type="Gramene" id="GBG74784">
    <property type="protein sequence ID" value="GBG74784"/>
    <property type="gene ID" value="CBR_g19296"/>
</dbReference>
<evidence type="ECO:0000313" key="5">
    <source>
        <dbReference type="Proteomes" id="UP000265515"/>
    </source>
</evidence>
<evidence type="ECO:0000313" key="4">
    <source>
        <dbReference type="EMBL" id="GBG74784.1"/>
    </source>
</evidence>
<organism evidence="4 5">
    <name type="scientific">Chara braunii</name>
    <name type="common">Braun's stonewort</name>
    <dbReference type="NCBI Taxonomy" id="69332"/>
    <lineage>
        <taxon>Eukaryota</taxon>
        <taxon>Viridiplantae</taxon>
        <taxon>Streptophyta</taxon>
        <taxon>Charophyceae</taxon>
        <taxon>Charales</taxon>
        <taxon>Characeae</taxon>
        <taxon>Chara</taxon>
    </lineage>
</organism>
<feature type="domain" description="C2 NT-type" evidence="3">
    <location>
        <begin position="668"/>
        <end position="805"/>
    </location>
</feature>
<feature type="region of interest" description="Disordered" evidence="1">
    <location>
        <begin position="67"/>
        <end position="187"/>
    </location>
</feature>
<feature type="compositionally biased region" description="Low complexity" evidence="1">
    <location>
        <begin position="1180"/>
        <end position="1192"/>
    </location>
</feature>
<proteinExistence type="predicted"/>
<feature type="compositionally biased region" description="Basic and acidic residues" evidence="1">
    <location>
        <begin position="1166"/>
        <end position="1179"/>
    </location>
</feature>
<reference evidence="4 5" key="1">
    <citation type="journal article" date="2018" name="Cell">
        <title>The Chara Genome: Secondary Complexity and Implications for Plant Terrestrialization.</title>
        <authorList>
            <person name="Nishiyama T."/>
            <person name="Sakayama H."/>
            <person name="Vries J.D."/>
            <person name="Buschmann H."/>
            <person name="Saint-Marcoux D."/>
            <person name="Ullrich K.K."/>
            <person name="Haas F.B."/>
            <person name="Vanderstraeten L."/>
            <person name="Becker D."/>
            <person name="Lang D."/>
            <person name="Vosolsobe S."/>
            <person name="Rombauts S."/>
            <person name="Wilhelmsson P.K.I."/>
            <person name="Janitza P."/>
            <person name="Kern R."/>
            <person name="Heyl A."/>
            <person name="Rumpler F."/>
            <person name="Villalobos L.I.A.C."/>
            <person name="Clay J.M."/>
            <person name="Skokan R."/>
            <person name="Toyoda A."/>
            <person name="Suzuki Y."/>
            <person name="Kagoshima H."/>
            <person name="Schijlen E."/>
            <person name="Tajeshwar N."/>
            <person name="Catarino B."/>
            <person name="Hetherington A.J."/>
            <person name="Saltykova A."/>
            <person name="Bonnot C."/>
            <person name="Breuninger H."/>
            <person name="Symeonidi A."/>
            <person name="Radhakrishnan G.V."/>
            <person name="Van Nieuwerburgh F."/>
            <person name="Deforce D."/>
            <person name="Chang C."/>
            <person name="Karol K.G."/>
            <person name="Hedrich R."/>
            <person name="Ulvskov P."/>
            <person name="Glockner G."/>
            <person name="Delwiche C.F."/>
            <person name="Petrasek J."/>
            <person name="Van de Peer Y."/>
            <person name="Friml J."/>
            <person name="Beilby M."/>
            <person name="Dolan L."/>
            <person name="Kohara Y."/>
            <person name="Sugano S."/>
            <person name="Fujiyama A."/>
            <person name="Delaux P.-M."/>
            <person name="Quint M."/>
            <person name="TheiBen G."/>
            <person name="Hagemann M."/>
            <person name="Harholt J."/>
            <person name="Dunand C."/>
            <person name="Zachgo S."/>
            <person name="Langdale J."/>
            <person name="Maumus F."/>
            <person name="Straeten D.V.D."/>
            <person name="Gould S.B."/>
            <person name="Rensing S.A."/>
        </authorList>
    </citation>
    <scope>NUCLEOTIDE SEQUENCE [LARGE SCALE GENOMIC DNA]</scope>
    <source>
        <strain evidence="4 5">S276</strain>
    </source>
</reference>
<comment type="caution">
    <text evidence="4">The sequence shown here is derived from an EMBL/GenBank/DDBJ whole genome shotgun (WGS) entry which is preliminary data.</text>
</comment>
<dbReference type="EMBL" id="BFEA01000210">
    <property type="protein sequence ID" value="GBG74784.1"/>
    <property type="molecule type" value="Genomic_DNA"/>
</dbReference>
<feature type="compositionally biased region" description="Polar residues" evidence="1">
    <location>
        <begin position="217"/>
        <end position="228"/>
    </location>
</feature>
<feature type="compositionally biased region" description="Basic and acidic residues" evidence="1">
    <location>
        <begin position="343"/>
        <end position="354"/>
    </location>
</feature>
<feature type="compositionally biased region" description="Polar residues" evidence="1">
    <location>
        <begin position="1005"/>
        <end position="1014"/>
    </location>
</feature>
<evidence type="ECO:0000259" key="2">
    <source>
        <dbReference type="PROSITE" id="PS51782"/>
    </source>
</evidence>
<feature type="region of interest" description="Disordered" evidence="1">
    <location>
        <begin position="433"/>
        <end position="571"/>
    </location>
</feature>
<dbReference type="Gene3D" id="3.10.350.10">
    <property type="entry name" value="LysM domain"/>
    <property type="match status" value="1"/>
</dbReference>
<dbReference type="InterPro" id="IPR048972">
    <property type="entry name" value="PMI1_PMIR1-2_C"/>
</dbReference>
<feature type="compositionally biased region" description="Low complexity" evidence="1">
    <location>
        <begin position="1020"/>
        <end position="1054"/>
    </location>
</feature>
<evidence type="ECO:0000256" key="1">
    <source>
        <dbReference type="SAM" id="MobiDB-lite"/>
    </source>
</evidence>
<dbReference type="SMART" id="SM00257">
    <property type="entry name" value="LysM"/>
    <property type="match status" value="1"/>
</dbReference>
<dbReference type="PANTHER" id="PTHR33414:SF1">
    <property type="entry name" value="PROTEIN PLASTID MOVEMENT IMPAIRED 1-RELATED 1"/>
    <property type="match status" value="1"/>
</dbReference>
<feature type="compositionally biased region" description="Low complexity" evidence="1">
    <location>
        <begin position="1077"/>
        <end position="1087"/>
    </location>
</feature>
<protein>
    <recommendedName>
        <fullName evidence="6">C2 NT-type domain-containing protein</fullName>
    </recommendedName>
</protein>
<feature type="compositionally biased region" description="Low complexity" evidence="1">
    <location>
        <begin position="1136"/>
        <end position="1148"/>
    </location>
</feature>
<gene>
    <name evidence="4" type="ORF">CBR_g19296</name>
</gene>
<dbReference type="InterPro" id="IPR039614">
    <property type="entry name" value="PMI1-like"/>
</dbReference>
<feature type="compositionally biased region" description="Polar residues" evidence="1">
    <location>
        <begin position="238"/>
        <end position="250"/>
    </location>
</feature>
<feature type="region of interest" description="Disordered" evidence="1">
    <location>
        <begin position="963"/>
        <end position="1121"/>
    </location>
</feature>
<feature type="region of interest" description="Disordered" evidence="1">
    <location>
        <begin position="2138"/>
        <end position="2175"/>
    </location>
</feature>
<feature type="compositionally biased region" description="Basic and acidic residues" evidence="1">
    <location>
        <begin position="2156"/>
        <end position="2175"/>
    </location>
</feature>
<feature type="compositionally biased region" description="Gly residues" evidence="1">
    <location>
        <begin position="1106"/>
        <end position="1115"/>
    </location>
</feature>
<evidence type="ECO:0000259" key="3">
    <source>
        <dbReference type="PROSITE" id="PS51840"/>
    </source>
</evidence>
<feature type="compositionally biased region" description="Basic and acidic residues" evidence="1">
    <location>
        <begin position="871"/>
        <end position="892"/>
    </location>
</feature>
<feature type="region of interest" description="Disordered" evidence="1">
    <location>
        <begin position="1"/>
        <end position="24"/>
    </location>
</feature>
<name>A0A388KXJ9_CHABU</name>
<feature type="compositionally biased region" description="Polar residues" evidence="1">
    <location>
        <begin position="542"/>
        <end position="571"/>
    </location>
</feature>
<dbReference type="InterPro" id="IPR036779">
    <property type="entry name" value="LysM_dom_sf"/>
</dbReference>
<feature type="compositionally biased region" description="Low complexity" evidence="1">
    <location>
        <begin position="290"/>
        <end position="314"/>
    </location>
</feature>
<dbReference type="InterPro" id="IPR019448">
    <property type="entry name" value="NT-C2"/>
</dbReference>
<sequence length="2284" mass="237674">MRKQGMGTGGGAGVGSFSHSGTAGGRDALLEELKHLDETVSRSKQFDPSILASYGLSHSLSLSAASSLYKQSPKRPPSGGHGDKASDASKGLGGQSSRWKSGGSGGLFSKSGLAKTQSASNSCTSSPSRSFTSSSGFSKLRGSASGGAPDPAAAASLPQSGELSGPLDAPRHRPLLKPFSFSKAKSRGGNGFFPYGLTPSCFHVRTDESLEGITLPARSQTMPVQKTANGKAGIPFERQSSLDSSNTSRSGWAGQRDGSDASESTGQTDRYGRGLSKGEGGAATRKSDKSSYSSSSSSSSPSSSSASSPAVPASRKVVAAERRNSSTTSGVGNGVSSTGAKLNPRDETQHEVTSKLRSSSFRRSTETEQVKQAKGSARSSSSSSSSSVSVSAAASPLPTSAASAEKRRTSERSVVASTYPAVAASGDVAFASASGDRLNGSESNGGDAARAFPRDENGSGRVLSVPAAEAEAATDRREEAAASVEEERKADETTERGARDGHKKGREEVGLQAFSGRGELPSAVSSSQDSGSMGRDVPGSDASPSEAASSQRWRKTGGQSESPLSVSNSFSYDTSLPNIPFHQNENGGGPGVKKMGSISDFFHRRHFSLNDKAAAKKSGSDDDGIPTSAPFPSLREERLYAHGFGRSESLVTGRKLGGFFKWKPLRALARLGHHRSACTFSLHVRGIENMSFIPDGKMVIVRWKRKETCTETRAVAVKGGHASFDTVLYLDCTLYGKGGRSKKYLPKTSMLLVLFSDANGAVLGKHQVDLSKLVPSCLKEPLTKRLPLTGPGGGASLVVTFGLVSESADPLDTAGRHAYEDKVTKSVAAMKMHSHVASQPPDACGERDLKVRAASDMTNRVGSDTTVKVASDARESQEREPESRTSFLREEQNGGLVNTGSSLEDEKAGSACSTTEGDEATNMVREACSTAELLEDAVSSEPNKVEASAVEERETDAVLIDVDSEEREEEGEVEKTEAPTLEEEGEVEKTEAPTVAVGPMVQELASLSSSSGTKPNEVVASATTYSSSSSSFVGSASPSPSLSSLSLASPTQPLASPPLPWPTPPSLSQAVPPSPSLPSTALTTTPTEDPEKSPIKLLIESFSGLEKGGGGGGSGSCSLTSIASGEDEIVSSLSSISFTSPSASSSAHVAEEESVHELSGDGVTPGEREILSDTGKKTEPVSVPGTSSSGVEDQVMTVEKQESARPAAAATSELVEEGSLALSVERSDQGKAGLMGPQAASGGGDEGSGMARDTNPEHPDDDGVSTGITTAESLPASGGEEEEAVMSLLASVMGVQAIEVSGLENTDSLEHSLRAGVASNEVPAGRTEMVPGGGSDQLMRERVDCKKRQEEEGVEDEEDPLLDEFLNMLVGSMSDDGRSVDGSASRSSQLMKELGLEEDDEPFSSFSSSLPTQQQRQHKPPPPPPLPPLPPPPQQQQQRSPWDYNDHSFEFPILSGAIPDGFSPPEKIRSGALTSVLDRKEYTDPCNPVVEGGAKAGGEPRGKEGAPKGSSKASLGDAGRAVRSFFRSNKSGAGAGAGAAATNKKKTRTSVELMEDKETEDLMRKFGFDKQFLESENLDRLHPDNSRIVKGSSQRIVNIAGALEAAVAASSLGVGLGSVIPTRDGGMLRMLTPHGVGGGKLVMQVSRPVVVPAEMGSDSMDIVRRMARAGVNGMVVQAMMAMPLDDLDGKKPHQVHAEAMAALEGGKYCNGLSQGITDGGRTSVVELSEGAMVKAGVSRYGKEDEENGKGREMLQLEDGRSGEEEGGSGEGGAMVKRESGGAMVTIAGKGGGTLVVRRNEQGQLVGRRMGEVGGQVVVLDEKEVVLQGGDTDRQHGGGRFAAVNRGRDLYPGELVDDCVTLEELVPMAMETIEALALEGLRIQAGISEEDAPGTMESLPWRREAPGAIAAGGGVRTKGGGGAGHVEGASNGNGNSIRGLIGGGASLLLLEDGNREESMRALGEWKSVTSSSSSSTSSSSLSSAGSAGNFMSMAISLDEWMRLDAGIADPQAANEEVMSVLSLHERAHGPVDSGILQKITNGGGADIRGGCGEGAVIAVPASRNGLVYGRSAEGMPKSGGGHTVVVGGGGGCGFMGNTLTLAMLVQLRDPLKNYEPLGAPMLAMVQAERVNVHPALLDKERVNGGGKGGPLDETDDGGMRDEPCQNPGEHHGKEDRPRFKITGIHMCGLNQAAETTSKKKGWGGQKQQQSGSRWLLANGMGPKSRHPFLKTKPVPSQTKVKEGESLWSISAKLYGSGAEWRRVAKLNPHIRNPDVIFANETLRTR</sequence>
<accession>A0A388KXJ9</accession>
<dbReference type="Pfam" id="PF10358">
    <property type="entry name" value="NT-C2"/>
    <property type="match status" value="1"/>
</dbReference>
<feature type="compositionally biased region" description="Low complexity" evidence="1">
    <location>
        <begin position="1403"/>
        <end position="1415"/>
    </location>
</feature>
<feature type="domain" description="LysM" evidence="2">
    <location>
        <begin position="2235"/>
        <end position="2283"/>
    </location>
</feature>
<feature type="compositionally biased region" description="Acidic residues" evidence="1">
    <location>
        <begin position="1352"/>
        <end position="1362"/>
    </location>
</feature>
<feature type="compositionally biased region" description="Pro residues" evidence="1">
    <location>
        <begin position="1055"/>
        <end position="1065"/>
    </location>
</feature>
<dbReference type="PROSITE" id="PS51782">
    <property type="entry name" value="LYSM"/>
    <property type="match status" value="1"/>
</dbReference>
<feature type="compositionally biased region" description="Gly residues" evidence="1">
    <location>
        <begin position="1"/>
        <end position="14"/>
    </location>
</feature>
<dbReference type="Pfam" id="PF01476">
    <property type="entry name" value="LysM"/>
    <property type="match status" value="1"/>
</dbReference>
<evidence type="ECO:0008006" key="6">
    <source>
        <dbReference type="Google" id="ProtNLM"/>
    </source>
</evidence>
<feature type="region of interest" description="Disordered" evidence="1">
    <location>
        <begin position="1739"/>
        <end position="1775"/>
    </location>
</feature>
<feature type="region of interest" description="Disordered" evidence="1">
    <location>
        <begin position="214"/>
        <end position="414"/>
    </location>
</feature>
<feature type="region of interest" description="Disordered" evidence="1">
    <location>
        <begin position="1966"/>
        <end position="1985"/>
    </location>
</feature>
<feature type="compositionally biased region" description="Basic and acidic residues" evidence="1">
    <location>
        <begin position="473"/>
        <end position="509"/>
    </location>
</feature>
<dbReference type="OrthoDB" id="2019483at2759"/>
<feature type="compositionally biased region" description="Basic and acidic residues" evidence="1">
    <location>
        <begin position="1338"/>
        <end position="1351"/>
    </location>
</feature>
<dbReference type="Proteomes" id="UP000265515">
    <property type="component" value="Unassembled WGS sequence"/>
</dbReference>
<feature type="compositionally biased region" description="Low complexity" evidence="1">
    <location>
        <begin position="325"/>
        <end position="339"/>
    </location>
</feature>
<feature type="region of interest" description="Disordered" evidence="1">
    <location>
        <begin position="861"/>
        <end position="920"/>
    </location>
</feature>
<keyword evidence="5" id="KW-1185">Reference proteome</keyword>